<dbReference type="Proteomes" id="UP001189429">
    <property type="component" value="Unassembled WGS sequence"/>
</dbReference>
<dbReference type="SMART" id="SM00612">
    <property type="entry name" value="Kelch"/>
    <property type="match status" value="3"/>
</dbReference>
<evidence type="ECO:0000256" key="2">
    <source>
        <dbReference type="ARBA" id="ARBA00022737"/>
    </source>
</evidence>
<sequence>MELGLARDILTYCLEESSQLAQEELRRRQQARARGAPPAVWCPSPERVSSIIGRMAGIAMARRLCEISRAHGGGVRRTLQSLTMSALPDVYVCGGQAERTTLASVDRFVASRGSWESLPPMPTARSFCTAVAVGGRVYVFGGERDQRSAFAAAECFDPASSEWERLPPMPTPRAGCAAAAAGGKIYVCGGLVVAWQVLNVVECFCPATRRWRRVPPMPTPRCGCTAAGQDLSSSAGSWTTVPC</sequence>
<gene>
    <name evidence="3" type="ORF">PCOR1329_LOCUS84949</name>
</gene>
<proteinExistence type="predicted"/>
<dbReference type="PANTHER" id="PTHR46260:SF3">
    <property type="entry name" value="RING-TYPE DOMAIN-CONTAINING PROTEIN"/>
    <property type="match status" value="1"/>
</dbReference>
<organism evidence="3 4">
    <name type="scientific">Prorocentrum cordatum</name>
    <dbReference type="NCBI Taxonomy" id="2364126"/>
    <lineage>
        <taxon>Eukaryota</taxon>
        <taxon>Sar</taxon>
        <taxon>Alveolata</taxon>
        <taxon>Dinophyceae</taxon>
        <taxon>Prorocentrales</taxon>
        <taxon>Prorocentraceae</taxon>
        <taxon>Prorocentrum</taxon>
    </lineage>
</organism>
<keyword evidence="2" id="KW-0677">Repeat</keyword>
<keyword evidence="4" id="KW-1185">Reference proteome</keyword>
<keyword evidence="1" id="KW-0880">Kelch repeat</keyword>
<evidence type="ECO:0000313" key="3">
    <source>
        <dbReference type="EMBL" id="CAK0910907.1"/>
    </source>
</evidence>
<dbReference type="EMBL" id="CAUYUJ010022487">
    <property type="protein sequence ID" value="CAK0910907.1"/>
    <property type="molecule type" value="Genomic_DNA"/>
</dbReference>
<dbReference type="InterPro" id="IPR006652">
    <property type="entry name" value="Kelch_1"/>
</dbReference>
<evidence type="ECO:0000256" key="1">
    <source>
        <dbReference type="ARBA" id="ARBA00022441"/>
    </source>
</evidence>
<dbReference type="SUPFAM" id="SSF117281">
    <property type="entry name" value="Kelch motif"/>
    <property type="match status" value="1"/>
</dbReference>
<evidence type="ECO:0000313" key="4">
    <source>
        <dbReference type="Proteomes" id="UP001189429"/>
    </source>
</evidence>
<dbReference type="Gene3D" id="2.120.10.80">
    <property type="entry name" value="Kelch-type beta propeller"/>
    <property type="match status" value="1"/>
</dbReference>
<dbReference type="InterPro" id="IPR015915">
    <property type="entry name" value="Kelch-typ_b-propeller"/>
</dbReference>
<comment type="caution">
    <text evidence="3">The sequence shown here is derived from an EMBL/GenBank/DDBJ whole genome shotgun (WGS) entry which is preliminary data.</text>
</comment>
<name>A0ABN9YDN1_9DINO</name>
<dbReference type="PANTHER" id="PTHR46260">
    <property type="entry name" value="RING-TYPE DOMAIN-CONTAINING PROTEIN"/>
    <property type="match status" value="1"/>
</dbReference>
<accession>A0ABN9YDN1</accession>
<dbReference type="InterPro" id="IPR051746">
    <property type="entry name" value="Kelch_domain_containing_8"/>
</dbReference>
<protein>
    <submittedName>
        <fullName evidence="3">Uncharacterized protein</fullName>
    </submittedName>
</protein>
<reference evidence="3" key="1">
    <citation type="submission" date="2023-10" db="EMBL/GenBank/DDBJ databases">
        <authorList>
            <person name="Chen Y."/>
            <person name="Shah S."/>
            <person name="Dougan E. K."/>
            <person name="Thang M."/>
            <person name="Chan C."/>
        </authorList>
    </citation>
    <scope>NUCLEOTIDE SEQUENCE [LARGE SCALE GENOMIC DNA]</scope>
</reference>
<dbReference type="Pfam" id="PF24681">
    <property type="entry name" value="Kelch_KLHDC2_KLHL20_DRC7"/>
    <property type="match status" value="1"/>
</dbReference>